<feature type="compositionally biased region" description="Gly residues" evidence="5">
    <location>
        <begin position="239"/>
        <end position="265"/>
    </location>
</feature>
<dbReference type="InterPro" id="IPR051958">
    <property type="entry name" value="Alba-like_NAB"/>
</dbReference>
<gene>
    <name evidence="8" type="primary">LOC34621424</name>
</gene>
<protein>
    <submittedName>
        <fullName evidence="8">Ribonuclease P protein subunit p25-like protein</fullName>
    </submittedName>
</protein>
<dbReference type="SUPFAM" id="SSF82704">
    <property type="entry name" value="AlbA-like"/>
    <property type="match status" value="1"/>
</dbReference>
<dbReference type="OrthoDB" id="424402at2759"/>
<dbReference type="InterPro" id="IPR036882">
    <property type="entry name" value="Alba-like_dom_sf"/>
</dbReference>
<name>A0A6P6RSF4_9EIME</name>
<keyword evidence="4" id="KW-0539">Nucleus</keyword>
<evidence type="ECO:0000313" key="7">
    <source>
        <dbReference type="Proteomes" id="UP000515125"/>
    </source>
</evidence>
<dbReference type="GO" id="GO:0003723">
    <property type="term" value="F:RNA binding"/>
    <property type="evidence" value="ECO:0007669"/>
    <property type="project" value="UniProtKB-KW"/>
</dbReference>
<dbReference type="Pfam" id="PF01918">
    <property type="entry name" value="Alba"/>
    <property type="match status" value="1"/>
</dbReference>
<dbReference type="PANTHER" id="PTHR13516:SF4">
    <property type="entry name" value="FI09323P"/>
    <property type="match status" value="1"/>
</dbReference>
<evidence type="ECO:0000256" key="4">
    <source>
        <dbReference type="ARBA" id="ARBA00023242"/>
    </source>
</evidence>
<dbReference type="GO" id="GO:0005634">
    <property type="term" value="C:nucleus"/>
    <property type="evidence" value="ECO:0007669"/>
    <property type="project" value="UniProtKB-SubCell"/>
</dbReference>
<dbReference type="Gene3D" id="3.30.110.20">
    <property type="entry name" value="Alba-like domain"/>
    <property type="match status" value="1"/>
</dbReference>
<feature type="compositionally biased region" description="Gly residues" evidence="5">
    <location>
        <begin position="184"/>
        <end position="213"/>
    </location>
</feature>
<comment type="similarity">
    <text evidence="2">Belongs to the histone-like Alba family.</text>
</comment>
<dbReference type="RefSeq" id="XP_026190741.1">
    <property type="nucleotide sequence ID" value="XM_026334956.1"/>
</dbReference>
<dbReference type="AlphaFoldDB" id="A0A6P6RSF4"/>
<evidence type="ECO:0000256" key="1">
    <source>
        <dbReference type="ARBA" id="ARBA00004123"/>
    </source>
</evidence>
<dbReference type="GeneID" id="34621424"/>
<evidence type="ECO:0000313" key="8">
    <source>
        <dbReference type="RefSeq" id="XP_026190741.1"/>
    </source>
</evidence>
<feature type="region of interest" description="Disordered" evidence="5">
    <location>
        <begin position="184"/>
        <end position="265"/>
    </location>
</feature>
<feature type="domain" description="DNA/RNA-binding protein Alba-like" evidence="6">
    <location>
        <begin position="18"/>
        <end position="81"/>
    </location>
</feature>
<evidence type="ECO:0000256" key="2">
    <source>
        <dbReference type="ARBA" id="ARBA00008018"/>
    </source>
</evidence>
<keyword evidence="7" id="KW-1185">Reference proteome</keyword>
<evidence type="ECO:0000256" key="3">
    <source>
        <dbReference type="ARBA" id="ARBA00022884"/>
    </source>
</evidence>
<organism evidence="7 8">
    <name type="scientific">Cyclospora cayetanensis</name>
    <dbReference type="NCBI Taxonomy" id="88456"/>
    <lineage>
        <taxon>Eukaryota</taxon>
        <taxon>Sar</taxon>
        <taxon>Alveolata</taxon>
        <taxon>Apicomplexa</taxon>
        <taxon>Conoidasida</taxon>
        <taxon>Coccidia</taxon>
        <taxon>Eucoccidiorida</taxon>
        <taxon>Eimeriorina</taxon>
        <taxon>Eimeriidae</taxon>
        <taxon>Cyclospora</taxon>
    </lineage>
</organism>
<sequence length="265" mass="28560">MEKYRRVRAAREPLGSDEIRVTATGRVMNYVSYAGTLITDQKMRQLTIKASGNAIGQAIALAEQLKRRYKGLHQLNTCGNTTVSLVYEPLEEGLDEVTEERVVAFLEIKLSFDPLDENNPGYQPPLDEATINEFKPQAAPGPGGKAHQRAGQNVDPKWDVFVAPEGLTPCFTLCSRLHFSGPSRGRGGFRGGMRGRGGPRNLGSGGEGEGVDGGAREEDAEQTQAENTGFRGRGRGRGGFRGAFRGGYRGAPRGGPRGPRGGRSE</sequence>
<dbReference type="Proteomes" id="UP000515125">
    <property type="component" value="Unplaced"/>
</dbReference>
<accession>A0A6P6RSF4</accession>
<comment type="subcellular location">
    <subcellularLocation>
        <location evidence="1">Nucleus</location>
    </subcellularLocation>
</comment>
<keyword evidence="3" id="KW-0694">RNA-binding</keyword>
<evidence type="ECO:0000259" key="6">
    <source>
        <dbReference type="Pfam" id="PF01918"/>
    </source>
</evidence>
<dbReference type="PANTHER" id="PTHR13516">
    <property type="entry name" value="RIBONUCLEASE P SUBUNIT P25"/>
    <property type="match status" value="1"/>
</dbReference>
<proteinExistence type="inferred from homology"/>
<dbReference type="InterPro" id="IPR002775">
    <property type="entry name" value="DNA/RNA-bd_Alba-like"/>
</dbReference>
<reference evidence="8" key="1">
    <citation type="submission" date="2025-08" db="UniProtKB">
        <authorList>
            <consortium name="RefSeq"/>
        </authorList>
    </citation>
    <scope>IDENTIFICATION</scope>
</reference>
<evidence type="ECO:0000256" key="5">
    <source>
        <dbReference type="SAM" id="MobiDB-lite"/>
    </source>
</evidence>